<dbReference type="PIRSF" id="PIRSF000027">
    <property type="entry name" value="Cytc_c_prime"/>
    <property type="match status" value="1"/>
</dbReference>
<dbReference type="GO" id="GO:0020037">
    <property type="term" value="F:heme binding"/>
    <property type="evidence" value="ECO:0007669"/>
    <property type="project" value="InterPro"/>
</dbReference>
<accession>A0A0P1IPH1</accession>
<dbReference type="EMBL" id="CYTW01000005">
    <property type="protein sequence ID" value="CUK11924.1"/>
    <property type="molecule type" value="Genomic_DNA"/>
</dbReference>
<reference evidence="10" key="1">
    <citation type="submission" date="2015-09" db="EMBL/GenBank/DDBJ databases">
        <authorList>
            <person name="Rodrigo-Torres Lidia"/>
            <person name="Arahal R.David."/>
        </authorList>
    </citation>
    <scope>NUCLEOTIDE SEQUENCE [LARGE SCALE GENOMIC DNA]</scope>
    <source>
        <strain evidence="10">CECT 7735</strain>
    </source>
</reference>
<dbReference type="GO" id="GO:0042597">
    <property type="term" value="C:periplasmic space"/>
    <property type="evidence" value="ECO:0007669"/>
    <property type="project" value="InterPro"/>
</dbReference>
<name>A0A0P1IPH1_9RHOB</name>
<dbReference type="GeneID" id="83882615"/>
<dbReference type="AlphaFoldDB" id="A0A0P1IPH1"/>
<keyword evidence="8" id="KW-0732">Signal</keyword>
<dbReference type="GO" id="GO:0005506">
    <property type="term" value="F:iron ion binding"/>
    <property type="evidence" value="ECO:0007669"/>
    <property type="project" value="InterPro"/>
</dbReference>
<feature type="chain" id="PRO_5006065481" evidence="8">
    <location>
        <begin position="19"/>
        <end position="147"/>
    </location>
</feature>
<evidence type="ECO:0000256" key="7">
    <source>
        <dbReference type="PIRSR" id="PIRSR000027-2"/>
    </source>
</evidence>
<evidence type="ECO:0000313" key="9">
    <source>
        <dbReference type="EMBL" id="CUK11924.1"/>
    </source>
</evidence>
<evidence type="ECO:0000256" key="3">
    <source>
        <dbReference type="ARBA" id="ARBA00022723"/>
    </source>
</evidence>
<dbReference type="Proteomes" id="UP000051870">
    <property type="component" value="Unassembled WGS sequence"/>
</dbReference>
<keyword evidence="2 7" id="KW-0349">Heme</keyword>
<keyword evidence="10" id="KW-1185">Reference proteome</keyword>
<dbReference type="RefSeq" id="WP_058312798.1">
    <property type="nucleotide sequence ID" value="NZ_CANLZE010000007.1"/>
</dbReference>
<keyword evidence="5 6" id="KW-0408">Iron</keyword>
<comment type="PTM">
    <text evidence="7">Binds 1 heme group per subunit.</text>
</comment>
<dbReference type="InterPro" id="IPR010980">
    <property type="entry name" value="Cyt_c/b562"/>
</dbReference>
<dbReference type="InterPro" id="IPR012127">
    <property type="entry name" value="Cyt_c_prime"/>
</dbReference>
<dbReference type="Gene3D" id="1.20.120.10">
    <property type="entry name" value="Cytochrome c/b562"/>
    <property type="match status" value="1"/>
</dbReference>
<feature type="binding site" description="covalent" evidence="7">
    <location>
        <position position="137"/>
    </location>
    <ligand>
        <name>heme c</name>
        <dbReference type="ChEBI" id="CHEBI:61717"/>
    </ligand>
</feature>
<dbReference type="GO" id="GO:0009055">
    <property type="term" value="F:electron transfer activity"/>
    <property type="evidence" value="ECO:0007669"/>
    <property type="project" value="InterPro"/>
</dbReference>
<proteinExistence type="predicted"/>
<evidence type="ECO:0000256" key="2">
    <source>
        <dbReference type="ARBA" id="ARBA00022617"/>
    </source>
</evidence>
<feature type="signal peptide" evidence="8">
    <location>
        <begin position="1"/>
        <end position="18"/>
    </location>
</feature>
<dbReference type="GO" id="GO:0022900">
    <property type="term" value="P:electron transport chain"/>
    <property type="evidence" value="ECO:0007669"/>
    <property type="project" value="InterPro"/>
</dbReference>
<evidence type="ECO:0000256" key="4">
    <source>
        <dbReference type="ARBA" id="ARBA00022982"/>
    </source>
</evidence>
<sequence>MRYALIAALIAAPALSLAGPAEKTVEARQGYFKLLGANMGVLAGMAQGKVDYDADAAQTAADNMVVLSTYKLAPLFAPGTSSDDVKDTRALPAIWKDLPGVTAKASDFGAAARAMQDVAGKGKGEMAGALGALGGSCKGCHTAYRAE</sequence>
<evidence type="ECO:0000256" key="5">
    <source>
        <dbReference type="ARBA" id="ARBA00023004"/>
    </source>
</evidence>
<dbReference type="STRING" id="1715693.PH7735_03639"/>
<evidence type="ECO:0000256" key="8">
    <source>
        <dbReference type="SAM" id="SignalP"/>
    </source>
</evidence>
<evidence type="ECO:0000256" key="1">
    <source>
        <dbReference type="ARBA" id="ARBA00022448"/>
    </source>
</evidence>
<organism evidence="9 10">
    <name type="scientific">Shimia thalassica</name>
    <dbReference type="NCBI Taxonomy" id="1715693"/>
    <lineage>
        <taxon>Bacteria</taxon>
        <taxon>Pseudomonadati</taxon>
        <taxon>Pseudomonadota</taxon>
        <taxon>Alphaproteobacteria</taxon>
        <taxon>Rhodobacterales</taxon>
        <taxon>Roseobacteraceae</taxon>
    </lineage>
</organism>
<keyword evidence="3 6" id="KW-0479">Metal-binding</keyword>
<evidence type="ECO:0000256" key="6">
    <source>
        <dbReference type="PIRSR" id="PIRSR000027-1"/>
    </source>
</evidence>
<protein>
    <submittedName>
        <fullName evidence="9">Cytochrome c</fullName>
    </submittedName>
</protein>
<dbReference type="PROSITE" id="PS51009">
    <property type="entry name" value="CYTCII"/>
    <property type="match status" value="1"/>
</dbReference>
<feature type="binding site" description="axial binding residue" evidence="6">
    <location>
        <position position="141"/>
    </location>
    <ligand>
        <name>heme c</name>
        <dbReference type="ChEBI" id="CHEBI:61717"/>
    </ligand>
    <ligandPart>
        <name>Fe</name>
        <dbReference type="ChEBI" id="CHEBI:18248"/>
    </ligandPart>
</feature>
<dbReference type="InterPro" id="IPR002321">
    <property type="entry name" value="Cyt_c_II"/>
</dbReference>
<keyword evidence="1" id="KW-0813">Transport</keyword>
<dbReference type="SUPFAM" id="SSF47175">
    <property type="entry name" value="Cytochromes"/>
    <property type="match status" value="1"/>
</dbReference>
<evidence type="ECO:0000313" key="10">
    <source>
        <dbReference type="Proteomes" id="UP000051870"/>
    </source>
</evidence>
<gene>
    <name evidence="9" type="primary">cycP</name>
    <name evidence="9" type="ORF">PH7735_03639</name>
</gene>
<keyword evidence="4" id="KW-0249">Electron transport</keyword>
<feature type="binding site" description="covalent" evidence="7">
    <location>
        <position position="140"/>
    </location>
    <ligand>
        <name>heme c</name>
        <dbReference type="ChEBI" id="CHEBI:61717"/>
    </ligand>
</feature>
<dbReference type="Pfam" id="PF01322">
    <property type="entry name" value="Cytochrom_C_2"/>
    <property type="match status" value="1"/>
</dbReference>